<sequence length="345" mass="39486">MRLTDFLPLKSVCFPLSTCPEKSNRFNRPTPASETFSHALSQCMLLTANVDMTMTWTPNKRCSAVVKQALHHLKSHTEDDIRGILFPGAPVKAFMEHDWGVQPHEIQTILASQWELPPETAPTGFKLEDRQLHAIAGASYKKLWEADNVAKFERVFVDCVECHYHAFNNGKVLHRDLGENDLMFKRKEGEVIGILNDWDMAPVLDSANQHAIFSLMSHRLICTRHDLESFYYILVCVSIHYDFQAKKNLDTHRVIEDQASLAGKAKQAFISDRTSSEIVYIVVPLAFHDLRNRWIRPLLMLFRTAWRSIDDEADQVAGYDTTTCGGHLTFFTLMRALNREPRNLA</sequence>
<evidence type="ECO:0000313" key="2">
    <source>
        <dbReference type="EMBL" id="RDB17130.1"/>
    </source>
</evidence>
<dbReference type="InterPro" id="IPR040976">
    <property type="entry name" value="Pkinase_fungal"/>
</dbReference>
<evidence type="ECO:0000259" key="1">
    <source>
        <dbReference type="Pfam" id="PF17667"/>
    </source>
</evidence>
<protein>
    <recommendedName>
        <fullName evidence="1">Fungal-type protein kinase domain-containing protein</fullName>
    </recommendedName>
</protein>
<dbReference type="Pfam" id="PF17667">
    <property type="entry name" value="Pkinase_fungal"/>
    <property type="match status" value="1"/>
</dbReference>
<dbReference type="OrthoDB" id="5569250at2759"/>
<proteinExistence type="predicted"/>
<gene>
    <name evidence="2" type="ORF">Hypma_001652</name>
</gene>
<accession>A0A369J7I2</accession>
<dbReference type="AlphaFoldDB" id="A0A369J7I2"/>
<organism evidence="2 3">
    <name type="scientific">Hypsizygus marmoreus</name>
    <name type="common">White beech mushroom</name>
    <name type="synonym">Agaricus marmoreus</name>
    <dbReference type="NCBI Taxonomy" id="39966"/>
    <lineage>
        <taxon>Eukaryota</taxon>
        <taxon>Fungi</taxon>
        <taxon>Dikarya</taxon>
        <taxon>Basidiomycota</taxon>
        <taxon>Agaricomycotina</taxon>
        <taxon>Agaricomycetes</taxon>
        <taxon>Agaricomycetidae</taxon>
        <taxon>Agaricales</taxon>
        <taxon>Tricholomatineae</taxon>
        <taxon>Lyophyllaceae</taxon>
        <taxon>Hypsizygus</taxon>
    </lineage>
</organism>
<dbReference type="InParanoid" id="A0A369J7I2"/>
<feature type="domain" description="Fungal-type protein kinase" evidence="1">
    <location>
        <begin position="119"/>
        <end position="236"/>
    </location>
</feature>
<name>A0A369J7I2_HYPMA</name>
<evidence type="ECO:0000313" key="3">
    <source>
        <dbReference type="Proteomes" id="UP000076154"/>
    </source>
</evidence>
<comment type="caution">
    <text evidence="2">The sequence shown here is derived from an EMBL/GenBank/DDBJ whole genome shotgun (WGS) entry which is preliminary data.</text>
</comment>
<keyword evidence="3" id="KW-1185">Reference proteome</keyword>
<dbReference type="Proteomes" id="UP000076154">
    <property type="component" value="Unassembled WGS sequence"/>
</dbReference>
<dbReference type="PANTHER" id="PTHR38248:SF2">
    <property type="entry name" value="FUNK1 11"/>
    <property type="match status" value="1"/>
</dbReference>
<reference evidence="2" key="1">
    <citation type="submission" date="2018-04" db="EMBL/GenBank/DDBJ databases">
        <title>Whole genome sequencing of Hypsizygus marmoreus.</title>
        <authorList>
            <person name="Choi I.-G."/>
            <person name="Min B."/>
            <person name="Kim J.-G."/>
            <person name="Kim S."/>
            <person name="Oh Y.-L."/>
            <person name="Kong W.-S."/>
            <person name="Park H."/>
            <person name="Jeong J."/>
            <person name="Song E.-S."/>
        </authorList>
    </citation>
    <scope>NUCLEOTIDE SEQUENCE [LARGE SCALE GENOMIC DNA]</scope>
    <source>
        <strain evidence="2">51987-8</strain>
    </source>
</reference>
<dbReference type="PANTHER" id="PTHR38248">
    <property type="entry name" value="FUNK1 6"/>
    <property type="match status" value="1"/>
</dbReference>
<dbReference type="EMBL" id="LUEZ02000113">
    <property type="protein sequence ID" value="RDB17130.1"/>
    <property type="molecule type" value="Genomic_DNA"/>
</dbReference>